<dbReference type="SUPFAM" id="SSF52283">
    <property type="entry name" value="Formate/glycerate dehydrogenase catalytic domain-like"/>
    <property type="match status" value="1"/>
</dbReference>
<keyword evidence="3" id="KW-0520">NAD</keyword>
<proteinExistence type="inferred from homology"/>
<reference evidence="7" key="1">
    <citation type="journal article" date="2021" name="PeerJ">
        <title>Extensive microbial diversity within the chicken gut microbiome revealed by metagenomics and culture.</title>
        <authorList>
            <person name="Gilroy R."/>
            <person name="Ravi A."/>
            <person name="Getino M."/>
            <person name="Pursley I."/>
            <person name="Horton D.L."/>
            <person name="Alikhan N.F."/>
            <person name="Baker D."/>
            <person name="Gharbi K."/>
            <person name="Hall N."/>
            <person name="Watson M."/>
            <person name="Adriaenssens E.M."/>
            <person name="Foster-Nyarko E."/>
            <person name="Jarju S."/>
            <person name="Secka A."/>
            <person name="Antonio M."/>
            <person name="Oren A."/>
            <person name="Chaudhuri R.R."/>
            <person name="La Ragione R."/>
            <person name="Hildebrand F."/>
            <person name="Pallen M.J."/>
        </authorList>
    </citation>
    <scope>NUCLEOTIDE SEQUENCE</scope>
    <source>
        <strain evidence="7">ChiHjej9B8-1298</strain>
    </source>
</reference>
<dbReference type="AlphaFoldDB" id="A0A9D2EAF4"/>
<dbReference type="PANTHER" id="PTHR43761">
    <property type="entry name" value="D-ISOMER SPECIFIC 2-HYDROXYACID DEHYDROGENASE FAMILY PROTEIN (AFU_ORTHOLOGUE AFUA_1G13630)"/>
    <property type="match status" value="1"/>
</dbReference>
<dbReference type="Pfam" id="PF02826">
    <property type="entry name" value="2-Hacid_dh_C"/>
    <property type="match status" value="1"/>
</dbReference>
<dbReference type="FunFam" id="3.40.50.720:FF:000203">
    <property type="entry name" value="D-3-phosphoglycerate dehydrogenase (SerA)"/>
    <property type="match status" value="1"/>
</dbReference>
<evidence type="ECO:0000313" key="7">
    <source>
        <dbReference type="EMBL" id="HIZ33745.1"/>
    </source>
</evidence>
<evidence type="ECO:0000256" key="3">
    <source>
        <dbReference type="ARBA" id="ARBA00023027"/>
    </source>
</evidence>
<accession>A0A9D2EAF4</accession>
<feature type="domain" description="D-isomer specific 2-hydroxyacid dehydrogenase catalytic" evidence="5">
    <location>
        <begin position="18"/>
        <end position="317"/>
    </location>
</feature>
<dbReference type="PROSITE" id="PS00671">
    <property type="entry name" value="D_2_HYDROXYACID_DH_3"/>
    <property type="match status" value="1"/>
</dbReference>
<evidence type="ECO:0000256" key="4">
    <source>
        <dbReference type="RuleBase" id="RU003719"/>
    </source>
</evidence>
<evidence type="ECO:0000313" key="8">
    <source>
        <dbReference type="Proteomes" id="UP000824028"/>
    </source>
</evidence>
<dbReference type="GO" id="GO:0051287">
    <property type="term" value="F:NAD binding"/>
    <property type="evidence" value="ECO:0007669"/>
    <property type="project" value="InterPro"/>
</dbReference>
<dbReference type="InterPro" id="IPR006140">
    <property type="entry name" value="D-isomer_DH_NAD-bd"/>
</dbReference>
<reference evidence="7" key="2">
    <citation type="submission" date="2021-04" db="EMBL/GenBank/DDBJ databases">
        <authorList>
            <person name="Gilroy R."/>
        </authorList>
    </citation>
    <scope>NUCLEOTIDE SEQUENCE</scope>
    <source>
        <strain evidence="7">ChiHjej9B8-1298</strain>
    </source>
</reference>
<dbReference type="InterPro" id="IPR036291">
    <property type="entry name" value="NAD(P)-bd_dom_sf"/>
</dbReference>
<sequence length="319" mass="35206">MKIVVLDGYAANPGDLSWEELKSLGECTIYDRTTPNEVIQRAQDAEVLLTNKTVLGRGHIAALPALKYIGVLATGYNIVDVKAARERGIVVTNIPAYSTDSVAQLVFAHILNIAQQVGHHAEEVRRGRWTQSPDFCFWDTPLLELRDKKIGIIGLGHTGYKTARIALGFSMQVMAYTSKSHFQLPPEIHKAESLEQLFTECDIISLHCPLTETTRSLVNAERLALMKPSAILINTSRGPLVDEQALADALNEGRIYAAGVDVLSTEPPRADNPLLTARNCYITPHIAWASTAARQRLMQVMVDNLRGWMDGKVINNVAR</sequence>
<evidence type="ECO:0000256" key="2">
    <source>
        <dbReference type="ARBA" id="ARBA00023002"/>
    </source>
</evidence>
<protein>
    <submittedName>
        <fullName evidence="7">D-2-hydroxyacid dehydrogenase</fullName>
    </submittedName>
</protein>
<dbReference type="PROSITE" id="PS00670">
    <property type="entry name" value="D_2_HYDROXYACID_DH_2"/>
    <property type="match status" value="1"/>
</dbReference>
<evidence type="ECO:0000256" key="1">
    <source>
        <dbReference type="ARBA" id="ARBA00005854"/>
    </source>
</evidence>
<evidence type="ECO:0000259" key="5">
    <source>
        <dbReference type="Pfam" id="PF00389"/>
    </source>
</evidence>
<dbReference type="Gene3D" id="3.40.50.720">
    <property type="entry name" value="NAD(P)-binding Rossmann-like Domain"/>
    <property type="match status" value="2"/>
</dbReference>
<organism evidence="7 8">
    <name type="scientific">Candidatus Bacteroides merdigallinarum</name>
    <dbReference type="NCBI Taxonomy" id="2838473"/>
    <lineage>
        <taxon>Bacteria</taxon>
        <taxon>Pseudomonadati</taxon>
        <taxon>Bacteroidota</taxon>
        <taxon>Bacteroidia</taxon>
        <taxon>Bacteroidales</taxon>
        <taxon>Bacteroidaceae</taxon>
        <taxon>Bacteroides</taxon>
    </lineage>
</organism>
<dbReference type="InterPro" id="IPR050418">
    <property type="entry name" value="D-iso_2-hydroxyacid_DH_PdxB"/>
</dbReference>
<dbReference type="CDD" id="cd12162">
    <property type="entry name" value="2-Hacid_dh_4"/>
    <property type="match status" value="1"/>
</dbReference>
<dbReference type="GO" id="GO:0016616">
    <property type="term" value="F:oxidoreductase activity, acting on the CH-OH group of donors, NAD or NADP as acceptor"/>
    <property type="evidence" value="ECO:0007669"/>
    <property type="project" value="InterPro"/>
</dbReference>
<comment type="caution">
    <text evidence="7">The sequence shown here is derived from an EMBL/GenBank/DDBJ whole genome shotgun (WGS) entry which is preliminary data.</text>
</comment>
<dbReference type="EMBL" id="DXBX01000078">
    <property type="protein sequence ID" value="HIZ33745.1"/>
    <property type="molecule type" value="Genomic_DNA"/>
</dbReference>
<keyword evidence="2 4" id="KW-0560">Oxidoreductase</keyword>
<dbReference type="PANTHER" id="PTHR43761:SF1">
    <property type="entry name" value="D-ISOMER SPECIFIC 2-HYDROXYACID DEHYDROGENASE CATALYTIC DOMAIN-CONTAINING PROTEIN-RELATED"/>
    <property type="match status" value="1"/>
</dbReference>
<dbReference type="Pfam" id="PF00389">
    <property type="entry name" value="2-Hacid_dh"/>
    <property type="match status" value="1"/>
</dbReference>
<gene>
    <name evidence="7" type="ORF">H9814_09475</name>
</gene>
<dbReference type="SUPFAM" id="SSF51735">
    <property type="entry name" value="NAD(P)-binding Rossmann-fold domains"/>
    <property type="match status" value="1"/>
</dbReference>
<name>A0A9D2EAF4_9BACE</name>
<comment type="similarity">
    <text evidence="1 4">Belongs to the D-isomer specific 2-hydroxyacid dehydrogenase family.</text>
</comment>
<dbReference type="Proteomes" id="UP000824028">
    <property type="component" value="Unassembled WGS sequence"/>
</dbReference>
<dbReference type="InterPro" id="IPR029753">
    <property type="entry name" value="D-isomer_DH_CS"/>
</dbReference>
<dbReference type="InterPro" id="IPR006139">
    <property type="entry name" value="D-isomer_2_OHA_DH_cat_dom"/>
</dbReference>
<evidence type="ECO:0000259" key="6">
    <source>
        <dbReference type="Pfam" id="PF02826"/>
    </source>
</evidence>
<feature type="domain" description="D-isomer specific 2-hydroxyacid dehydrogenase NAD-binding" evidence="6">
    <location>
        <begin position="107"/>
        <end position="287"/>
    </location>
</feature>